<comment type="subcellular location">
    <subcellularLocation>
        <location evidence="1">Cell membrane</location>
        <topology evidence="1">Multi-pass membrane protein</topology>
    </subcellularLocation>
</comment>
<dbReference type="eggNOG" id="COG1295">
    <property type="taxonomic scope" value="Bacteria"/>
</dbReference>
<evidence type="ECO:0000256" key="3">
    <source>
        <dbReference type="ARBA" id="ARBA00022692"/>
    </source>
</evidence>
<protein>
    <submittedName>
        <fullName evidence="8">Ribonuclease BN</fullName>
    </submittedName>
</protein>
<dbReference type="AlphaFoldDB" id="A0A249PNW0"/>
<evidence type="ECO:0000256" key="2">
    <source>
        <dbReference type="ARBA" id="ARBA00022475"/>
    </source>
</evidence>
<dbReference type="EMBL" id="CP023068">
    <property type="protein sequence ID" value="ASY66989.1"/>
    <property type="molecule type" value="Genomic_DNA"/>
</dbReference>
<dbReference type="NCBIfam" id="TIGR00765">
    <property type="entry name" value="yihY_not_rbn"/>
    <property type="match status" value="1"/>
</dbReference>
<reference evidence="8 9" key="1">
    <citation type="submission" date="2017-08" db="EMBL/GenBank/DDBJ databases">
        <title>Multipartite genome sequences of Sinorhizobium species nodulating soybeans.</title>
        <authorList>
            <person name="Tian C.F."/>
        </authorList>
    </citation>
    <scope>NUCLEOTIDE SEQUENCE [LARGE SCALE GENOMIC DNA]</scope>
    <source>
        <strain evidence="8 9">CCBAU 05684</strain>
        <plasmid evidence="9">psj05684b</plasmid>
    </source>
</reference>
<accession>A0A249PNW0</accession>
<evidence type="ECO:0000256" key="7">
    <source>
        <dbReference type="SAM" id="Phobius"/>
    </source>
</evidence>
<dbReference type="GO" id="GO:0005886">
    <property type="term" value="C:plasma membrane"/>
    <property type="evidence" value="ECO:0007669"/>
    <property type="project" value="UniProtKB-SubCell"/>
</dbReference>
<evidence type="ECO:0000256" key="6">
    <source>
        <dbReference type="SAM" id="MobiDB-lite"/>
    </source>
</evidence>
<feature type="transmembrane region" description="Helical" evidence="7">
    <location>
        <begin position="250"/>
        <end position="272"/>
    </location>
</feature>
<keyword evidence="8" id="KW-0614">Plasmid</keyword>
<keyword evidence="4 7" id="KW-1133">Transmembrane helix</keyword>
<feature type="transmembrane region" description="Helical" evidence="7">
    <location>
        <begin position="125"/>
        <end position="146"/>
    </location>
</feature>
<dbReference type="PIRSF" id="PIRSF035875">
    <property type="entry name" value="RNase_BN"/>
    <property type="match status" value="1"/>
</dbReference>
<evidence type="ECO:0000313" key="8">
    <source>
        <dbReference type="EMBL" id="ASY66989.1"/>
    </source>
</evidence>
<dbReference type="Proteomes" id="UP000217211">
    <property type="component" value="Plasmid pSJ05684b"/>
</dbReference>
<feature type="transmembrane region" description="Helical" evidence="7">
    <location>
        <begin position="218"/>
        <end position="238"/>
    </location>
</feature>
<evidence type="ECO:0000256" key="5">
    <source>
        <dbReference type="ARBA" id="ARBA00023136"/>
    </source>
</evidence>
<dbReference type="PANTHER" id="PTHR30213:SF0">
    <property type="entry name" value="UPF0761 MEMBRANE PROTEIN YIHY"/>
    <property type="match status" value="1"/>
</dbReference>
<feature type="transmembrane region" description="Helical" evidence="7">
    <location>
        <begin position="284"/>
        <end position="306"/>
    </location>
</feature>
<dbReference type="STRING" id="716928.GCA_000261485_03037"/>
<geneLocation type="plasmid" evidence="9">
    <name>psj05684b</name>
</geneLocation>
<gene>
    <name evidence="8" type="ORF">SJ05684_b60070</name>
</gene>
<name>A0A249PNW0_9HYPH</name>
<feature type="region of interest" description="Disordered" evidence="6">
    <location>
        <begin position="317"/>
        <end position="339"/>
    </location>
</feature>
<dbReference type="Pfam" id="PF03631">
    <property type="entry name" value="Virul_fac_BrkB"/>
    <property type="match status" value="1"/>
</dbReference>
<evidence type="ECO:0000313" key="9">
    <source>
        <dbReference type="Proteomes" id="UP000217211"/>
    </source>
</evidence>
<proteinExistence type="predicted"/>
<feature type="transmembrane region" description="Helical" evidence="7">
    <location>
        <begin position="176"/>
        <end position="206"/>
    </location>
</feature>
<feature type="transmembrane region" description="Helical" evidence="7">
    <location>
        <begin position="64"/>
        <end position="93"/>
    </location>
</feature>
<keyword evidence="2" id="KW-1003">Cell membrane</keyword>
<evidence type="ECO:0000256" key="1">
    <source>
        <dbReference type="ARBA" id="ARBA00004651"/>
    </source>
</evidence>
<keyword evidence="3 7" id="KW-0812">Transmembrane</keyword>
<organism evidence="8 9">
    <name type="scientific">Sinorhizobium sojae CCBAU 05684</name>
    <dbReference type="NCBI Taxonomy" id="716928"/>
    <lineage>
        <taxon>Bacteria</taxon>
        <taxon>Pseudomonadati</taxon>
        <taxon>Pseudomonadota</taxon>
        <taxon>Alphaproteobacteria</taxon>
        <taxon>Hyphomicrobiales</taxon>
        <taxon>Rhizobiaceae</taxon>
        <taxon>Sinorhizobium/Ensifer group</taxon>
        <taxon>Sinorhizobium</taxon>
    </lineage>
</organism>
<dbReference type="PANTHER" id="PTHR30213">
    <property type="entry name" value="INNER MEMBRANE PROTEIN YHJD"/>
    <property type="match status" value="1"/>
</dbReference>
<keyword evidence="5 7" id="KW-0472">Membrane</keyword>
<dbReference type="InterPro" id="IPR017039">
    <property type="entry name" value="Virul_fac_BrkB"/>
</dbReference>
<dbReference type="KEGG" id="esj:SJ05684_b60070"/>
<keyword evidence="9" id="KW-1185">Reference proteome</keyword>
<sequence length="339" mass="36690">MAGNANDGPANDRDWDRLMNPREKANEATMNARQEAEGGRNPISMTDLRDVFWRLVAQIRDDRVTLVAAGVTFYLILSLFPGLATLVSIYGLVSDPATIANQISFLSAVLPSESLEIVTDQLNTLASQTASSLSIGFLVGLLIALWSARNGMSALFEAMNIAYDEKEERGIVRLTLLSLGFTLGGLLIIAVLIAAIAVLPAFFALFPGEPWLENVAKLVRWPVLLLVLGAGIMVLYRYGPSRDPGKLKWLTWGVGFSLVSWLAASVLFSYYIDNFANYNATYGTLGAAIGFMLWIWLSTLIVIVGAELNAVLERKTARDPGQTGEGDTPATDRAGGAKD</sequence>
<evidence type="ECO:0000256" key="4">
    <source>
        <dbReference type="ARBA" id="ARBA00022989"/>
    </source>
</evidence>